<name>A0A4P9ZPF2_9FUNG</name>
<protein>
    <recommendedName>
        <fullName evidence="3">SH3 domain-containing protein</fullName>
    </recommendedName>
</protein>
<accession>A0A4P9ZPF2</accession>
<dbReference type="Gene3D" id="2.30.30.40">
    <property type="entry name" value="SH3 Domains"/>
    <property type="match status" value="2"/>
</dbReference>
<evidence type="ECO:0000259" key="3">
    <source>
        <dbReference type="PROSITE" id="PS50002"/>
    </source>
</evidence>
<dbReference type="EMBL" id="ML002937">
    <property type="protein sequence ID" value="RKP35187.1"/>
    <property type="molecule type" value="Genomic_DNA"/>
</dbReference>
<dbReference type="Pfam" id="PF07653">
    <property type="entry name" value="SH3_2"/>
    <property type="match status" value="1"/>
</dbReference>
<feature type="domain" description="SH3" evidence="3">
    <location>
        <begin position="13"/>
        <end position="74"/>
    </location>
</feature>
<dbReference type="SMART" id="SM00326">
    <property type="entry name" value="SH3"/>
    <property type="match status" value="1"/>
</dbReference>
<organism evidence="4 5">
    <name type="scientific">Dimargaris cristalligena</name>
    <dbReference type="NCBI Taxonomy" id="215637"/>
    <lineage>
        <taxon>Eukaryota</taxon>
        <taxon>Fungi</taxon>
        <taxon>Fungi incertae sedis</taxon>
        <taxon>Zoopagomycota</taxon>
        <taxon>Kickxellomycotina</taxon>
        <taxon>Dimargaritomycetes</taxon>
        <taxon>Dimargaritales</taxon>
        <taxon>Dimargaritaceae</taxon>
        <taxon>Dimargaris</taxon>
    </lineage>
</organism>
<proteinExistence type="predicted"/>
<dbReference type="AlphaFoldDB" id="A0A4P9ZPF2"/>
<gene>
    <name evidence="4" type="ORF">BJ085DRAFT_29502</name>
</gene>
<evidence type="ECO:0000256" key="2">
    <source>
        <dbReference type="PROSITE-ProRule" id="PRU00192"/>
    </source>
</evidence>
<dbReference type="PROSITE" id="PS50002">
    <property type="entry name" value="SH3"/>
    <property type="match status" value="1"/>
</dbReference>
<keyword evidence="1 2" id="KW-0728">SH3 domain</keyword>
<dbReference type="InterPro" id="IPR036028">
    <property type="entry name" value="SH3-like_dom_sf"/>
</dbReference>
<evidence type="ECO:0000313" key="5">
    <source>
        <dbReference type="Proteomes" id="UP000268162"/>
    </source>
</evidence>
<sequence>MSFTWPVFEARIVGSFIAHTRHAHTPRRSDELALTKGDLVCLWDRRCATWWAGVNLRTGQTGYFPSNEKYEEDEFTLNANDVVVVIDTRDGWHMGYANGRTGIFPSLGMSTPRHGAYSTGFMKGTYHYFHVAQSVTLASLITGPVQRCDVFDTRGLN</sequence>
<evidence type="ECO:0000313" key="4">
    <source>
        <dbReference type="EMBL" id="RKP35187.1"/>
    </source>
</evidence>
<dbReference type="InterPro" id="IPR001452">
    <property type="entry name" value="SH3_domain"/>
</dbReference>
<reference evidence="5" key="1">
    <citation type="journal article" date="2018" name="Nat. Microbiol.">
        <title>Leveraging single-cell genomics to expand the fungal tree of life.</title>
        <authorList>
            <person name="Ahrendt S.R."/>
            <person name="Quandt C.A."/>
            <person name="Ciobanu D."/>
            <person name="Clum A."/>
            <person name="Salamov A."/>
            <person name="Andreopoulos B."/>
            <person name="Cheng J.F."/>
            <person name="Woyke T."/>
            <person name="Pelin A."/>
            <person name="Henrissat B."/>
            <person name="Reynolds N.K."/>
            <person name="Benny G.L."/>
            <person name="Smith M.E."/>
            <person name="James T.Y."/>
            <person name="Grigoriev I.V."/>
        </authorList>
    </citation>
    <scope>NUCLEOTIDE SEQUENCE [LARGE SCALE GENOMIC DNA]</scope>
    <source>
        <strain evidence="5">RSA 468</strain>
    </source>
</reference>
<evidence type="ECO:0000256" key="1">
    <source>
        <dbReference type="ARBA" id="ARBA00022443"/>
    </source>
</evidence>
<dbReference type="Pfam" id="PF00018">
    <property type="entry name" value="SH3_1"/>
    <property type="match status" value="1"/>
</dbReference>
<keyword evidence="5" id="KW-1185">Reference proteome</keyword>
<dbReference type="SUPFAM" id="SSF50044">
    <property type="entry name" value="SH3-domain"/>
    <property type="match status" value="2"/>
</dbReference>
<dbReference type="Proteomes" id="UP000268162">
    <property type="component" value="Unassembled WGS sequence"/>
</dbReference>